<keyword evidence="1" id="KW-0732">Signal</keyword>
<feature type="signal peptide" evidence="1">
    <location>
        <begin position="1"/>
        <end position="15"/>
    </location>
</feature>
<gene>
    <name evidence="2" type="ORF">Taro_022022</name>
</gene>
<dbReference type="PANTHER" id="PTHR35737:SF1">
    <property type="entry name" value="CRYPTIC LOCI REGULATOR"/>
    <property type="match status" value="1"/>
</dbReference>
<dbReference type="Proteomes" id="UP000652761">
    <property type="component" value="Unassembled WGS sequence"/>
</dbReference>
<evidence type="ECO:0000313" key="3">
    <source>
        <dbReference type="Proteomes" id="UP000652761"/>
    </source>
</evidence>
<comment type="caution">
    <text evidence="2">The sequence shown here is derived from an EMBL/GenBank/DDBJ whole genome shotgun (WGS) entry which is preliminary data.</text>
</comment>
<keyword evidence="3" id="KW-1185">Reference proteome</keyword>
<organism evidence="2 3">
    <name type="scientific">Colocasia esculenta</name>
    <name type="common">Wild taro</name>
    <name type="synonym">Arum esculentum</name>
    <dbReference type="NCBI Taxonomy" id="4460"/>
    <lineage>
        <taxon>Eukaryota</taxon>
        <taxon>Viridiplantae</taxon>
        <taxon>Streptophyta</taxon>
        <taxon>Embryophyta</taxon>
        <taxon>Tracheophyta</taxon>
        <taxon>Spermatophyta</taxon>
        <taxon>Magnoliopsida</taxon>
        <taxon>Liliopsida</taxon>
        <taxon>Araceae</taxon>
        <taxon>Aroideae</taxon>
        <taxon>Colocasieae</taxon>
        <taxon>Colocasia</taxon>
    </lineage>
</organism>
<name>A0A843UT86_COLES</name>
<reference evidence="2" key="1">
    <citation type="submission" date="2017-07" db="EMBL/GenBank/DDBJ databases">
        <title>Taro Niue Genome Assembly and Annotation.</title>
        <authorList>
            <person name="Atibalentja N."/>
            <person name="Keating K."/>
            <person name="Fields C.J."/>
        </authorList>
    </citation>
    <scope>NUCLEOTIDE SEQUENCE</scope>
    <source>
        <strain evidence="2">Niue_2</strain>
        <tissue evidence="2">Leaf</tissue>
    </source>
</reference>
<dbReference type="AlphaFoldDB" id="A0A843UT86"/>
<evidence type="ECO:0000256" key="1">
    <source>
        <dbReference type="SAM" id="SignalP"/>
    </source>
</evidence>
<dbReference type="PANTHER" id="PTHR35737">
    <property type="entry name" value="CRYPTIC LOCI REGULATOR"/>
    <property type="match status" value="1"/>
</dbReference>
<protein>
    <submittedName>
        <fullName evidence="2">Uncharacterized protein</fullName>
    </submittedName>
</protein>
<accession>A0A843UT86</accession>
<proteinExistence type="predicted"/>
<feature type="chain" id="PRO_5032742007" evidence="1">
    <location>
        <begin position="16"/>
        <end position="160"/>
    </location>
</feature>
<dbReference type="OrthoDB" id="1930051at2759"/>
<evidence type="ECO:0000313" key="2">
    <source>
        <dbReference type="EMBL" id="MQL89452.1"/>
    </source>
</evidence>
<sequence>MGTCAACWAARCCSAATCPVLLCGGTEQAPAQPLALAVCFEKRNRHLHKPWPRATRRGRELMQNCVTLFVNGIVEDKGFLCSMVEIQGTLLKKLSDICDIVDAACDLREEVIMESLLDLPVWGSPRRRKYVKVAGMSVHTGGEAAVVVDEENFVLERDQF</sequence>
<dbReference type="EMBL" id="NMUH01001150">
    <property type="protein sequence ID" value="MQL89452.1"/>
    <property type="molecule type" value="Genomic_DNA"/>
</dbReference>